<name>A0AC61Y5J5_9FLAO</name>
<evidence type="ECO:0000313" key="1">
    <source>
        <dbReference type="EMBL" id="VVU99588.1"/>
    </source>
</evidence>
<reference evidence="1" key="1">
    <citation type="submission" date="2019-09" db="EMBL/GenBank/DDBJ databases">
        <authorList>
            <person name="Rodrigo-Torres L."/>
            <person name="Arahal R. D."/>
            <person name="Lucena T."/>
        </authorList>
    </citation>
    <scope>NUCLEOTIDE SEQUENCE</scope>
    <source>
        <strain evidence="1">ISS653</strain>
    </source>
</reference>
<evidence type="ECO:0000313" key="2">
    <source>
        <dbReference type="Proteomes" id="UP000356253"/>
    </source>
</evidence>
<accession>A0AC61Y5J5</accession>
<protein>
    <submittedName>
        <fullName evidence="1">Uncharacterized protein</fullName>
    </submittedName>
</protein>
<keyword evidence="2" id="KW-1185">Reference proteome</keyword>
<proteinExistence type="predicted"/>
<dbReference type="EMBL" id="CABVMM010000003">
    <property type="protein sequence ID" value="VVU99588.1"/>
    <property type="molecule type" value="Genomic_DNA"/>
</dbReference>
<gene>
    <name evidence="1" type="ORF">FVB9532_00843</name>
</gene>
<dbReference type="Proteomes" id="UP000356253">
    <property type="component" value="Unassembled WGS sequence"/>
</dbReference>
<comment type="caution">
    <text evidence="1">The sequence shown here is derived from an EMBL/GenBank/DDBJ whole genome shotgun (WGS) entry which is preliminary data.</text>
</comment>
<sequence length="176" mass="20988">MSLKSNPSSKQKLVLVIIFFLILLVALYFKTYKKIFETRHKINELEYSIQNSPQTKKNIANLKSQLTYVNNIIGSKNANFENVPKEYLNFIANTNFQVELISITKTHFYRDKDFSIYTNQVIFKGDYENLLELLYETEKKFIESRIISAKIYKERNYAEKKDFLYLKIIFQNYESI</sequence>
<organism evidence="1 2">
    <name type="scientific">Mesonia oceanica</name>
    <dbReference type="NCBI Taxonomy" id="2687242"/>
    <lineage>
        <taxon>Bacteria</taxon>
        <taxon>Pseudomonadati</taxon>
        <taxon>Bacteroidota</taxon>
        <taxon>Flavobacteriia</taxon>
        <taxon>Flavobacteriales</taxon>
        <taxon>Flavobacteriaceae</taxon>
        <taxon>Mesonia</taxon>
    </lineage>
</organism>